<feature type="signal peptide" evidence="3">
    <location>
        <begin position="1"/>
        <end position="27"/>
    </location>
</feature>
<proteinExistence type="predicted"/>
<dbReference type="AlphaFoldDB" id="A0A7Z9A4I8"/>
<reference evidence="4 5" key="1">
    <citation type="submission" date="2018-12" db="EMBL/GenBank/DDBJ databases">
        <authorList>
            <consortium name="Pathogen Informatics"/>
        </authorList>
    </citation>
    <scope>NUCLEOTIDE SEQUENCE [LARGE SCALE GENOMIC DNA]</scope>
    <source>
        <strain evidence="4 5">NCTC10207</strain>
    </source>
</reference>
<evidence type="ECO:0000313" key="5">
    <source>
        <dbReference type="Proteomes" id="UP000282386"/>
    </source>
</evidence>
<feature type="compositionally biased region" description="Polar residues" evidence="1">
    <location>
        <begin position="156"/>
        <end position="166"/>
    </location>
</feature>
<protein>
    <submittedName>
        <fullName evidence="4">Uncharacterized protein</fullName>
    </submittedName>
</protein>
<name>A0A7Z9A4I8_9MICC</name>
<feature type="compositionally biased region" description="Basic and acidic residues" evidence="1">
    <location>
        <begin position="167"/>
        <end position="200"/>
    </location>
</feature>
<feature type="region of interest" description="Disordered" evidence="1">
    <location>
        <begin position="149"/>
        <end position="237"/>
    </location>
</feature>
<keyword evidence="2" id="KW-1133">Transmembrane helix</keyword>
<keyword evidence="3" id="KW-0732">Signal</keyword>
<evidence type="ECO:0000256" key="3">
    <source>
        <dbReference type="SAM" id="SignalP"/>
    </source>
</evidence>
<dbReference type="Proteomes" id="UP000282386">
    <property type="component" value="Chromosome"/>
</dbReference>
<dbReference type="PROSITE" id="PS51257">
    <property type="entry name" value="PROKAR_LIPOPROTEIN"/>
    <property type="match status" value="1"/>
</dbReference>
<sequence length="267" mass="27170">MTFRKKIATSGAVLALGCSLLSSSVLAPAAYAAPEPSATPIVKEYTDGATLTFPSTWTEGEPLEFSGVNFFATDGTPSVLAVRLNGGPVGSSDYLQFEADADGKVSGSIPWQDRYTAGSTATINVLTGSLNPNDNKRGGIAASVTVVDKNGGTGNAKPSESASADANKSESPKEDPSKGAKTETPAKEESSPAAKEEETHTAASSATTDADEKPLSPISSSASPTAVTSASSNNSGGNMMPWLGYGLIGGGVVLAALIIFFNIRRKS</sequence>
<dbReference type="RefSeq" id="WP_126500571.1">
    <property type="nucleotide sequence ID" value="NZ_JAOVAK010000011.1"/>
</dbReference>
<feature type="transmembrane region" description="Helical" evidence="2">
    <location>
        <begin position="242"/>
        <end position="263"/>
    </location>
</feature>
<feature type="compositionally biased region" description="Low complexity" evidence="1">
    <location>
        <begin position="216"/>
        <end position="235"/>
    </location>
</feature>
<dbReference type="EMBL" id="LR134479">
    <property type="protein sequence ID" value="VEI24380.1"/>
    <property type="molecule type" value="Genomic_DNA"/>
</dbReference>
<accession>A0A7Z9A4I8</accession>
<organism evidence="4 5">
    <name type="scientific">Rothia aeria</name>
    <dbReference type="NCBI Taxonomy" id="172042"/>
    <lineage>
        <taxon>Bacteria</taxon>
        <taxon>Bacillati</taxon>
        <taxon>Actinomycetota</taxon>
        <taxon>Actinomycetes</taxon>
        <taxon>Micrococcales</taxon>
        <taxon>Micrococcaceae</taxon>
        <taxon>Rothia</taxon>
    </lineage>
</organism>
<feature type="chain" id="PRO_5038581974" evidence="3">
    <location>
        <begin position="28"/>
        <end position="267"/>
    </location>
</feature>
<evidence type="ECO:0000313" key="4">
    <source>
        <dbReference type="EMBL" id="VEI24380.1"/>
    </source>
</evidence>
<gene>
    <name evidence="4" type="ORF">NCTC10207_02054</name>
</gene>
<keyword evidence="2" id="KW-0812">Transmembrane</keyword>
<keyword evidence="2" id="KW-0472">Membrane</keyword>
<evidence type="ECO:0000256" key="2">
    <source>
        <dbReference type="SAM" id="Phobius"/>
    </source>
</evidence>
<evidence type="ECO:0000256" key="1">
    <source>
        <dbReference type="SAM" id="MobiDB-lite"/>
    </source>
</evidence>